<dbReference type="HOGENOM" id="CLU_053360_4_1_1"/>
<keyword evidence="3" id="KW-1185">Reference proteome</keyword>
<protein>
    <submittedName>
        <fullName evidence="2">Uncharacterized protein</fullName>
    </submittedName>
</protein>
<feature type="transmembrane region" description="Helical" evidence="1">
    <location>
        <begin position="39"/>
        <end position="60"/>
    </location>
</feature>
<dbReference type="EMBL" id="JH930479">
    <property type="protein sequence ID" value="EKM50241.1"/>
    <property type="molecule type" value="Genomic_DNA"/>
</dbReference>
<sequence>MRVSLTKCLLLDGTIYFIALLAINVTQLLTTNLSADESFVGTLMMTLPLVLINCFIINLCQTAYSEMLDYSVHISDLQQGQLTLHFTRPTSRLGNVEGTLQSGWGAKACDDEDAIAGMDQEGHCESNAEL</sequence>
<dbReference type="InParanoid" id="K5UKR7"/>
<dbReference type="AlphaFoldDB" id="K5UKR7"/>
<keyword evidence="1" id="KW-1133">Transmembrane helix</keyword>
<feature type="transmembrane region" description="Helical" evidence="1">
    <location>
        <begin position="9"/>
        <end position="27"/>
    </location>
</feature>
<accession>K5UKR7</accession>
<dbReference type="Proteomes" id="UP000008370">
    <property type="component" value="Unassembled WGS sequence"/>
</dbReference>
<keyword evidence="1" id="KW-0472">Membrane</keyword>
<evidence type="ECO:0000313" key="2">
    <source>
        <dbReference type="EMBL" id="EKM50241.1"/>
    </source>
</evidence>
<evidence type="ECO:0000313" key="3">
    <source>
        <dbReference type="Proteomes" id="UP000008370"/>
    </source>
</evidence>
<dbReference type="RefSeq" id="XP_007401428.1">
    <property type="nucleotide sequence ID" value="XM_007401366.1"/>
</dbReference>
<gene>
    <name evidence="2" type="ORF">PHACADRAFT_201079</name>
</gene>
<reference evidence="2 3" key="1">
    <citation type="journal article" date="2012" name="BMC Genomics">
        <title>Comparative genomics of the white-rot fungi, Phanerochaete carnosa and P. chrysosporium, to elucidate the genetic basis of the distinct wood types they colonize.</title>
        <authorList>
            <person name="Suzuki H."/>
            <person name="MacDonald J."/>
            <person name="Syed K."/>
            <person name="Salamov A."/>
            <person name="Hori C."/>
            <person name="Aerts A."/>
            <person name="Henrissat B."/>
            <person name="Wiebenga A."/>
            <person name="vanKuyk P.A."/>
            <person name="Barry K."/>
            <person name="Lindquist E."/>
            <person name="LaButti K."/>
            <person name="Lapidus A."/>
            <person name="Lucas S."/>
            <person name="Coutinho P."/>
            <person name="Gong Y."/>
            <person name="Samejima M."/>
            <person name="Mahadevan R."/>
            <person name="Abou-Zaid M."/>
            <person name="de Vries R.P."/>
            <person name="Igarashi K."/>
            <person name="Yadav J.S."/>
            <person name="Grigoriev I.V."/>
            <person name="Master E.R."/>
        </authorList>
    </citation>
    <scope>NUCLEOTIDE SEQUENCE [LARGE SCALE GENOMIC DNA]</scope>
    <source>
        <strain evidence="2 3">HHB-10118-sp</strain>
    </source>
</reference>
<dbReference type="KEGG" id="pco:PHACADRAFT_201079"/>
<dbReference type="GeneID" id="18911553"/>
<keyword evidence="1" id="KW-0812">Transmembrane</keyword>
<organism evidence="2 3">
    <name type="scientific">Phanerochaete carnosa (strain HHB-10118-sp)</name>
    <name type="common">White-rot fungus</name>
    <name type="synonym">Peniophora carnosa</name>
    <dbReference type="NCBI Taxonomy" id="650164"/>
    <lineage>
        <taxon>Eukaryota</taxon>
        <taxon>Fungi</taxon>
        <taxon>Dikarya</taxon>
        <taxon>Basidiomycota</taxon>
        <taxon>Agaricomycotina</taxon>
        <taxon>Agaricomycetes</taxon>
        <taxon>Polyporales</taxon>
        <taxon>Phanerochaetaceae</taxon>
        <taxon>Phanerochaete</taxon>
    </lineage>
</organism>
<evidence type="ECO:0000256" key="1">
    <source>
        <dbReference type="SAM" id="Phobius"/>
    </source>
</evidence>
<proteinExistence type="predicted"/>
<name>K5UKR7_PHACS</name>